<organism evidence="2 3">
    <name type="scientific">Aphanomyces stellatus</name>
    <dbReference type="NCBI Taxonomy" id="120398"/>
    <lineage>
        <taxon>Eukaryota</taxon>
        <taxon>Sar</taxon>
        <taxon>Stramenopiles</taxon>
        <taxon>Oomycota</taxon>
        <taxon>Saprolegniomycetes</taxon>
        <taxon>Saprolegniales</taxon>
        <taxon>Verrucalvaceae</taxon>
        <taxon>Aphanomyces</taxon>
    </lineage>
</organism>
<dbReference type="Proteomes" id="UP000332933">
    <property type="component" value="Unassembled WGS sequence"/>
</dbReference>
<evidence type="ECO:0000313" key="1">
    <source>
        <dbReference type="EMBL" id="KAF0699211.1"/>
    </source>
</evidence>
<dbReference type="EMBL" id="CAADRA010005212">
    <property type="protein sequence ID" value="VFT87085.1"/>
    <property type="molecule type" value="Genomic_DNA"/>
</dbReference>
<protein>
    <submittedName>
        <fullName evidence="2">Aste57867_10209 protein</fullName>
    </submittedName>
</protein>
<sequence length="156" mass="17957">MNTVEILAEVAKPGFSFRRSLTAVKLGNMQKECIAKGLRMDPARRSTMSEFFYLLPVTVTMPQNPTTSELAGFMKEVQEIKRRLKAIYEDVTCQNVKLNEIMELQIASLDKLLESKDVLLRGIYDGTKLLCRHPLLFCLPSWPTKRRFSRLKKMSK</sequence>
<dbReference type="AlphaFoldDB" id="A0A485KQ96"/>
<evidence type="ECO:0000313" key="3">
    <source>
        <dbReference type="Proteomes" id="UP000332933"/>
    </source>
</evidence>
<gene>
    <name evidence="2" type="primary">Aste57867_10209</name>
    <name evidence="1" type="ORF">As57867_010170</name>
    <name evidence="2" type="ORF">ASTE57867_10209</name>
</gene>
<proteinExistence type="predicted"/>
<dbReference type="EMBL" id="VJMH01005191">
    <property type="protein sequence ID" value="KAF0699211.1"/>
    <property type="molecule type" value="Genomic_DNA"/>
</dbReference>
<reference evidence="2 3" key="1">
    <citation type="submission" date="2019-03" db="EMBL/GenBank/DDBJ databases">
        <authorList>
            <person name="Gaulin E."/>
            <person name="Dumas B."/>
        </authorList>
    </citation>
    <scope>NUCLEOTIDE SEQUENCE [LARGE SCALE GENOMIC DNA]</scope>
    <source>
        <strain evidence="2">CBS 568.67</strain>
    </source>
</reference>
<accession>A0A485KQ96</accession>
<reference evidence="1" key="2">
    <citation type="submission" date="2019-06" db="EMBL/GenBank/DDBJ databases">
        <title>Genomics analysis of Aphanomyces spp. identifies a new class of oomycete effector associated with host adaptation.</title>
        <authorList>
            <person name="Gaulin E."/>
        </authorList>
    </citation>
    <scope>NUCLEOTIDE SEQUENCE</scope>
    <source>
        <strain evidence="1">CBS 578.67</strain>
    </source>
</reference>
<keyword evidence="3" id="KW-1185">Reference proteome</keyword>
<name>A0A485KQ96_9STRA</name>
<evidence type="ECO:0000313" key="2">
    <source>
        <dbReference type="EMBL" id="VFT87085.1"/>
    </source>
</evidence>